<dbReference type="InterPro" id="IPR021861">
    <property type="entry name" value="THO_THOC1"/>
</dbReference>
<sequence>MEGEAEATTEFDRCVGRAEESIITGLVADGAIEQTVPASLCSVELLAPWVSTNEAGQKVLNVLASDQSQIGRSILEHSVRQACATLIKSSVEHGVDSTQYKHNGASEASIPRLLDLTVYLGSQRQIDPAVVFTIMEDVMELSTIEEAQGVFGYLESRIHKLRQVYNFGSTTSHSKLSVLRICNQLLRRLSRASSSELCGRILMFLTRLLPLLDRSGLNVQGQFNTSHSTPVEDVPEGTVDSNGQPVDATFYATFWGLQDVFQHPYAAMEPSKWAGTITDIKRVLAEFTKQPVALASSSGGEGEGGLLEEAALTVKYLSSPKLMRLQLQDAALRRHFLLQALLFLHACQNPVVKTGTAAAQQAKKEALRSKQVLEAEELEGLLYAELQRTPKHGAHFCAAVRTILTRETQWTKWKSEGCQGYERKEVAQLTPLALDAALQAAAAAPSNPNRVDTGSEALNRLWNITRDNMSCLKGDANRRKTPSLQEHLAPVIMEMDPEEGIEDQYKTKKDEVYSWKALRLIARTNLPIFSKMLTATQPKPRKGAGGKEDKRERDADARAKLDLEDAVHELFPEFVPEGARRKPAAPAASAPVSAAVSEATEAPAARSGADADAGAVSSALPDAAAAADAAGADGAAANGPAPMDADPSTAGDGSAQPVSPAETVVYGGAAGSAAPQDVAGEQEKGPSEEEAAGVDRPPATSAAGPAGGQSDGKEAEGLTGTSVAEVGEEDAVQPAAKKAGGEATVADAGGSAAAAKEVLHAAGTGAENGALNGIGNGDAQPKTAVAEPAEVSVRDGDTNMAEATADDSKADGGEEDGEVAGGGRKAGSKAGGKRASAEQPDSNDTAKEEADVKKEPARATRGSKRAKTAAQ</sequence>
<gene>
    <name evidence="2" type="ORF">WJX75_002974</name>
</gene>
<evidence type="ECO:0000256" key="1">
    <source>
        <dbReference type="SAM" id="MobiDB-lite"/>
    </source>
</evidence>
<name>A0ABR2YVB2_9CHLO</name>
<feature type="compositionally biased region" description="Basic and acidic residues" evidence="1">
    <location>
        <begin position="844"/>
        <end position="858"/>
    </location>
</feature>
<feature type="compositionally biased region" description="Low complexity" evidence="1">
    <location>
        <begin position="631"/>
        <end position="647"/>
    </location>
</feature>
<keyword evidence="3" id="KW-1185">Reference proteome</keyword>
<dbReference type="EMBL" id="JALJOT010000004">
    <property type="protein sequence ID" value="KAK9915708.1"/>
    <property type="molecule type" value="Genomic_DNA"/>
</dbReference>
<evidence type="ECO:0008006" key="4">
    <source>
        <dbReference type="Google" id="ProtNLM"/>
    </source>
</evidence>
<protein>
    <recommendedName>
        <fullName evidence="4">THO complex subunit 1</fullName>
    </recommendedName>
</protein>
<dbReference type="Pfam" id="PF11957">
    <property type="entry name" value="efThoc1"/>
    <property type="match status" value="1"/>
</dbReference>
<dbReference type="PANTHER" id="PTHR13265:SF0">
    <property type="entry name" value="HPR1"/>
    <property type="match status" value="1"/>
</dbReference>
<feature type="compositionally biased region" description="Basic residues" evidence="1">
    <location>
        <begin position="861"/>
        <end position="871"/>
    </location>
</feature>
<feature type="region of interest" description="Disordered" evidence="1">
    <location>
        <begin position="766"/>
        <end position="871"/>
    </location>
</feature>
<feature type="region of interest" description="Disordered" evidence="1">
    <location>
        <begin position="532"/>
        <end position="556"/>
    </location>
</feature>
<feature type="compositionally biased region" description="Low complexity" evidence="1">
    <location>
        <begin position="743"/>
        <end position="754"/>
    </location>
</feature>
<evidence type="ECO:0000313" key="2">
    <source>
        <dbReference type="EMBL" id="KAK9915708.1"/>
    </source>
</evidence>
<feature type="compositionally biased region" description="Basic and acidic residues" evidence="1">
    <location>
        <begin position="545"/>
        <end position="556"/>
    </location>
</feature>
<proteinExistence type="predicted"/>
<comment type="caution">
    <text evidence="2">The sequence shown here is derived from an EMBL/GenBank/DDBJ whole genome shotgun (WGS) entry which is preliminary data.</text>
</comment>
<accession>A0ABR2YVB2</accession>
<reference evidence="2 3" key="1">
    <citation type="journal article" date="2024" name="Nat. Commun.">
        <title>Phylogenomics reveals the evolutionary origins of lichenization in chlorophyte algae.</title>
        <authorList>
            <person name="Puginier C."/>
            <person name="Libourel C."/>
            <person name="Otte J."/>
            <person name="Skaloud P."/>
            <person name="Haon M."/>
            <person name="Grisel S."/>
            <person name="Petersen M."/>
            <person name="Berrin J.G."/>
            <person name="Delaux P.M."/>
            <person name="Dal Grande F."/>
            <person name="Keller J."/>
        </authorList>
    </citation>
    <scope>NUCLEOTIDE SEQUENCE [LARGE SCALE GENOMIC DNA]</scope>
    <source>
        <strain evidence="2 3">SAG 216-7</strain>
    </source>
</reference>
<feature type="region of interest" description="Disordered" evidence="1">
    <location>
        <begin position="631"/>
        <end position="754"/>
    </location>
</feature>
<dbReference type="PANTHER" id="PTHR13265">
    <property type="entry name" value="THO COMPLEX SUBUNIT 1"/>
    <property type="match status" value="1"/>
</dbReference>
<dbReference type="Proteomes" id="UP001491310">
    <property type="component" value="Unassembled WGS sequence"/>
</dbReference>
<evidence type="ECO:0000313" key="3">
    <source>
        <dbReference type="Proteomes" id="UP001491310"/>
    </source>
</evidence>
<organism evidence="2 3">
    <name type="scientific">Coccomyxa subellipsoidea</name>
    <dbReference type="NCBI Taxonomy" id="248742"/>
    <lineage>
        <taxon>Eukaryota</taxon>
        <taxon>Viridiplantae</taxon>
        <taxon>Chlorophyta</taxon>
        <taxon>core chlorophytes</taxon>
        <taxon>Trebouxiophyceae</taxon>
        <taxon>Trebouxiophyceae incertae sedis</taxon>
        <taxon>Coccomyxaceae</taxon>
        <taxon>Coccomyxa</taxon>
    </lineage>
</organism>